<dbReference type="EMBL" id="MGHL01000015">
    <property type="protein sequence ID" value="OGM68964.1"/>
    <property type="molecule type" value="Genomic_DNA"/>
</dbReference>
<evidence type="ECO:0000313" key="2">
    <source>
        <dbReference type="Proteomes" id="UP000178429"/>
    </source>
</evidence>
<name>A0A1F8BXX6_9BACT</name>
<sequence length="113" mass="12579">MSLESRPKDKRVVVKRESGGFTMAVGWLHGVSPESLCLNQGSVCATQPICRFDQNALTDIEAWEMSDGNHLTVQVKGEFFKEVLSPQLKVCEELDLYCVSCGEKLHYNPFLAG</sequence>
<dbReference type="AlphaFoldDB" id="A0A1F8BXX6"/>
<dbReference type="Proteomes" id="UP000178429">
    <property type="component" value="Unassembled WGS sequence"/>
</dbReference>
<gene>
    <name evidence="1" type="ORF">A2975_02100</name>
</gene>
<proteinExistence type="predicted"/>
<reference evidence="1 2" key="1">
    <citation type="journal article" date="2016" name="Nat. Commun.">
        <title>Thousands of microbial genomes shed light on interconnected biogeochemical processes in an aquifer system.</title>
        <authorList>
            <person name="Anantharaman K."/>
            <person name="Brown C.T."/>
            <person name="Hug L.A."/>
            <person name="Sharon I."/>
            <person name="Castelle C.J."/>
            <person name="Probst A.J."/>
            <person name="Thomas B.C."/>
            <person name="Singh A."/>
            <person name="Wilkins M.J."/>
            <person name="Karaoz U."/>
            <person name="Brodie E.L."/>
            <person name="Williams K.H."/>
            <person name="Hubbard S.S."/>
            <person name="Banfield J.F."/>
        </authorList>
    </citation>
    <scope>NUCLEOTIDE SEQUENCE [LARGE SCALE GENOMIC DNA]</scope>
</reference>
<evidence type="ECO:0000313" key="1">
    <source>
        <dbReference type="EMBL" id="OGM68964.1"/>
    </source>
</evidence>
<comment type="caution">
    <text evidence="1">The sequence shown here is derived from an EMBL/GenBank/DDBJ whole genome shotgun (WGS) entry which is preliminary data.</text>
</comment>
<organism evidence="1 2">
    <name type="scientific">Candidatus Woesebacteria bacterium RIFCSPLOWO2_01_FULL_44_14</name>
    <dbReference type="NCBI Taxonomy" id="1802525"/>
    <lineage>
        <taxon>Bacteria</taxon>
        <taxon>Candidatus Woeseibacteriota</taxon>
    </lineage>
</organism>
<protein>
    <submittedName>
        <fullName evidence="1">Uncharacterized protein</fullName>
    </submittedName>
</protein>
<accession>A0A1F8BXX6</accession>